<dbReference type="InterPro" id="IPR005135">
    <property type="entry name" value="Endo/exonuclease/phosphatase"/>
</dbReference>
<keyword evidence="7" id="KW-0460">Magnesium</keyword>
<keyword evidence="8" id="KW-0234">DNA repair</keyword>
<evidence type="ECO:0000256" key="7">
    <source>
        <dbReference type="ARBA" id="ARBA00022842"/>
    </source>
</evidence>
<evidence type="ECO:0000256" key="3">
    <source>
        <dbReference type="ARBA" id="ARBA00022722"/>
    </source>
</evidence>
<name>A0ABD5X1J2_9EURY</name>
<dbReference type="RefSeq" id="WP_276239456.1">
    <property type="nucleotide sequence ID" value="NZ_CP119990.1"/>
</dbReference>
<dbReference type="InterPro" id="IPR036691">
    <property type="entry name" value="Endo/exonu/phosph_ase_sf"/>
</dbReference>
<dbReference type="AlphaFoldDB" id="A0ABD5X1J2"/>
<organism evidence="10 11">
    <name type="scientific">Halobaculum marinum</name>
    <dbReference type="NCBI Taxonomy" id="3031996"/>
    <lineage>
        <taxon>Archaea</taxon>
        <taxon>Methanobacteriati</taxon>
        <taxon>Methanobacteriota</taxon>
        <taxon>Stenosarchaea group</taxon>
        <taxon>Halobacteria</taxon>
        <taxon>Halobacteriales</taxon>
        <taxon>Haloferacaceae</taxon>
        <taxon>Halobaculum</taxon>
    </lineage>
</organism>
<gene>
    <name evidence="10" type="ORF">ACFQKD_16905</name>
</gene>
<accession>A0ABD5X1J2</accession>
<comment type="cofactor">
    <cofactor evidence="2">
        <name>Mg(2+)</name>
        <dbReference type="ChEBI" id="CHEBI:18420"/>
    </cofactor>
</comment>
<comment type="caution">
    <text evidence="10">The sequence shown here is derived from an EMBL/GenBank/DDBJ whole genome shotgun (WGS) entry which is preliminary data.</text>
</comment>
<dbReference type="GO" id="GO:0004519">
    <property type="term" value="F:endonuclease activity"/>
    <property type="evidence" value="ECO:0007669"/>
    <property type="project" value="UniProtKB-KW"/>
</dbReference>
<dbReference type="GO" id="GO:0046872">
    <property type="term" value="F:metal ion binding"/>
    <property type="evidence" value="ECO:0007669"/>
    <property type="project" value="UniProtKB-KW"/>
</dbReference>
<evidence type="ECO:0000256" key="2">
    <source>
        <dbReference type="ARBA" id="ARBA00001946"/>
    </source>
</evidence>
<evidence type="ECO:0000256" key="4">
    <source>
        <dbReference type="ARBA" id="ARBA00022723"/>
    </source>
</evidence>
<dbReference type="InterPro" id="IPR006311">
    <property type="entry name" value="TAT_signal"/>
</dbReference>
<keyword evidence="11" id="KW-1185">Reference proteome</keyword>
<sequence>MDPTSRPGSGYSRRAVLRGVAGATAGVGCAVSTTARARRPTAEPTVMTQNLYLGFDVSRLLDADSLGGFRRIVGKFLDGVDPAVYAARADAVAAAVAAADADVLAVQEATKFRTQTPGDFGTRGAEAADEVVVDLLAELESSLRARGIDFRRAAVTRTSDAELPAKTDDGRVDFRVTDRNAVLVREGVDVRNRVTRTFDTDTVIQIPNTDEEVSLRRGYARADLAMNGVEFTAVSTHLESVSSFLRVLQASELVRELPERRRIVLGADLNSGPGGDSAAYDLLTDTFTDPFRRLSPSSAGHTCCQSPTLRNDRSRLNRRIDAVLRRGRIRATSIERVNHQADDRIRLVRDDGDRTESVRVWPSDHAGVVASFETRR</sequence>
<evidence type="ECO:0000313" key="11">
    <source>
        <dbReference type="Proteomes" id="UP001596388"/>
    </source>
</evidence>
<keyword evidence="4" id="KW-0479">Metal-binding</keyword>
<dbReference type="Pfam" id="PF03372">
    <property type="entry name" value="Exo_endo_phos"/>
    <property type="match status" value="1"/>
</dbReference>
<evidence type="ECO:0000256" key="8">
    <source>
        <dbReference type="ARBA" id="ARBA00023204"/>
    </source>
</evidence>
<keyword evidence="3" id="KW-0540">Nuclease</keyword>
<keyword evidence="10" id="KW-0255">Endonuclease</keyword>
<evidence type="ECO:0000313" key="10">
    <source>
        <dbReference type="EMBL" id="MFC7098988.1"/>
    </source>
</evidence>
<feature type="domain" description="Endonuclease/exonuclease/phosphatase" evidence="9">
    <location>
        <begin position="86"/>
        <end position="365"/>
    </location>
</feature>
<dbReference type="GeneID" id="79271625"/>
<protein>
    <submittedName>
        <fullName evidence="10">Endonuclease/exonuclease/phosphatase family protein</fullName>
    </submittedName>
</protein>
<dbReference type="PROSITE" id="PS51318">
    <property type="entry name" value="TAT"/>
    <property type="match status" value="1"/>
</dbReference>
<dbReference type="Proteomes" id="UP001596388">
    <property type="component" value="Unassembled WGS sequence"/>
</dbReference>
<keyword evidence="5" id="KW-0227">DNA damage</keyword>
<dbReference type="GO" id="GO:0006281">
    <property type="term" value="P:DNA repair"/>
    <property type="evidence" value="ECO:0007669"/>
    <property type="project" value="UniProtKB-KW"/>
</dbReference>
<evidence type="ECO:0000256" key="6">
    <source>
        <dbReference type="ARBA" id="ARBA00022801"/>
    </source>
</evidence>
<reference evidence="10 11" key="1">
    <citation type="journal article" date="2019" name="Int. J. Syst. Evol. Microbiol.">
        <title>The Global Catalogue of Microorganisms (GCM) 10K type strain sequencing project: providing services to taxonomists for standard genome sequencing and annotation.</title>
        <authorList>
            <consortium name="The Broad Institute Genomics Platform"/>
            <consortium name="The Broad Institute Genome Sequencing Center for Infectious Disease"/>
            <person name="Wu L."/>
            <person name="Ma J."/>
        </authorList>
    </citation>
    <scope>NUCLEOTIDE SEQUENCE [LARGE SCALE GENOMIC DNA]</scope>
    <source>
        <strain evidence="10 11">DT55</strain>
    </source>
</reference>
<evidence type="ECO:0000256" key="5">
    <source>
        <dbReference type="ARBA" id="ARBA00022763"/>
    </source>
</evidence>
<dbReference type="GO" id="GO:0016787">
    <property type="term" value="F:hydrolase activity"/>
    <property type="evidence" value="ECO:0007669"/>
    <property type="project" value="UniProtKB-KW"/>
</dbReference>
<evidence type="ECO:0000259" key="9">
    <source>
        <dbReference type="Pfam" id="PF03372"/>
    </source>
</evidence>
<dbReference type="PROSITE" id="PS51257">
    <property type="entry name" value="PROKAR_LIPOPROTEIN"/>
    <property type="match status" value="1"/>
</dbReference>
<dbReference type="EMBL" id="JBHTAG010000004">
    <property type="protein sequence ID" value="MFC7098988.1"/>
    <property type="molecule type" value="Genomic_DNA"/>
</dbReference>
<evidence type="ECO:0000256" key="1">
    <source>
        <dbReference type="ARBA" id="ARBA00001936"/>
    </source>
</evidence>
<dbReference type="InterPro" id="IPR051547">
    <property type="entry name" value="TDP2-like"/>
</dbReference>
<keyword evidence="6" id="KW-0378">Hydrolase</keyword>
<dbReference type="PANTHER" id="PTHR15822:SF4">
    <property type="entry name" value="TYROSYL-DNA PHOSPHODIESTERASE 2"/>
    <property type="match status" value="1"/>
</dbReference>
<comment type="cofactor">
    <cofactor evidence="1">
        <name>Mn(2+)</name>
        <dbReference type="ChEBI" id="CHEBI:29035"/>
    </cofactor>
</comment>
<proteinExistence type="predicted"/>
<dbReference type="PANTHER" id="PTHR15822">
    <property type="entry name" value="TRAF AND TNF RECEPTOR-ASSOCIATED PROTEIN"/>
    <property type="match status" value="1"/>
</dbReference>
<dbReference type="SUPFAM" id="SSF56219">
    <property type="entry name" value="DNase I-like"/>
    <property type="match status" value="1"/>
</dbReference>
<dbReference type="Gene3D" id="3.60.10.10">
    <property type="entry name" value="Endonuclease/exonuclease/phosphatase"/>
    <property type="match status" value="1"/>
</dbReference>